<gene>
    <name evidence="1" type="ORF">KI387_019813</name>
</gene>
<protein>
    <submittedName>
        <fullName evidence="1">Uncharacterized protein</fullName>
    </submittedName>
</protein>
<accession>A0AA38GAQ1</accession>
<name>A0AA38GAQ1_TAXCH</name>
<dbReference type="AlphaFoldDB" id="A0AA38GAQ1"/>
<sequence>MGGSLVQIEPVNCDDLKKDVEVWNFLEEKGVTLFMERLSGHSVIMSRSILSSWKRGKVKVGKTIFEISIESIVATTGIPTE</sequence>
<reference evidence="1 2" key="1">
    <citation type="journal article" date="2021" name="Nat. Plants">
        <title>The Taxus genome provides insights into paclitaxel biosynthesis.</title>
        <authorList>
            <person name="Xiong X."/>
            <person name="Gou J."/>
            <person name="Liao Q."/>
            <person name="Li Y."/>
            <person name="Zhou Q."/>
            <person name="Bi G."/>
            <person name="Li C."/>
            <person name="Du R."/>
            <person name="Wang X."/>
            <person name="Sun T."/>
            <person name="Guo L."/>
            <person name="Liang H."/>
            <person name="Lu P."/>
            <person name="Wu Y."/>
            <person name="Zhang Z."/>
            <person name="Ro D.K."/>
            <person name="Shang Y."/>
            <person name="Huang S."/>
            <person name="Yan J."/>
        </authorList>
    </citation>
    <scope>NUCLEOTIDE SEQUENCE [LARGE SCALE GENOMIC DNA]</scope>
    <source>
        <strain evidence="1">Ta-2019</strain>
    </source>
</reference>
<evidence type="ECO:0000313" key="2">
    <source>
        <dbReference type="Proteomes" id="UP000824469"/>
    </source>
</evidence>
<keyword evidence="2" id="KW-1185">Reference proteome</keyword>
<evidence type="ECO:0000313" key="1">
    <source>
        <dbReference type="EMBL" id="KAH9318044.1"/>
    </source>
</evidence>
<dbReference type="EMBL" id="JAHRHJ020000004">
    <property type="protein sequence ID" value="KAH9318044.1"/>
    <property type="molecule type" value="Genomic_DNA"/>
</dbReference>
<proteinExistence type="predicted"/>
<feature type="non-terminal residue" evidence="1">
    <location>
        <position position="81"/>
    </location>
</feature>
<comment type="caution">
    <text evidence="1">The sequence shown here is derived from an EMBL/GenBank/DDBJ whole genome shotgun (WGS) entry which is preliminary data.</text>
</comment>
<organism evidence="1 2">
    <name type="scientific">Taxus chinensis</name>
    <name type="common">Chinese yew</name>
    <name type="synonym">Taxus wallichiana var. chinensis</name>
    <dbReference type="NCBI Taxonomy" id="29808"/>
    <lineage>
        <taxon>Eukaryota</taxon>
        <taxon>Viridiplantae</taxon>
        <taxon>Streptophyta</taxon>
        <taxon>Embryophyta</taxon>
        <taxon>Tracheophyta</taxon>
        <taxon>Spermatophyta</taxon>
        <taxon>Pinopsida</taxon>
        <taxon>Pinidae</taxon>
        <taxon>Conifers II</taxon>
        <taxon>Cupressales</taxon>
        <taxon>Taxaceae</taxon>
        <taxon>Taxus</taxon>
    </lineage>
</organism>
<dbReference type="Proteomes" id="UP000824469">
    <property type="component" value="Unassembled WGS sequence"/>
</dbReference>